<keyword evidence="3" id="KW-1185">Reference proteome</keyword>
<dbReference type="InterPro" id="IPR001810">
    <property type="entry name" value="F-box_dom"/>
</dbReference>
<dbReference type="OrthoDB" id="3801185at2759"/>
<reference evidence="2" key="1">
    <citation type="journal article" date="2020" name="Stud. Mycol.">
        <title>101 Dothideomycetes genomes: a test case for predicting lifestyles and emergence of pathogens.</title>
        <authorList>
            <person name="Haridas S."/>
            <person name="Albert R."/>
            <person name="Binder M."/>
            <person name="Bloem J."/>
            <person name="Labutti K."/>
            <person name="Salamov A."/>
            <person name="Andreopoulos B."/>
            <person name="Baker S."/>
            <person name="Barry K."/>
            <person name="Bills G."/>
            <person name="Bluhm B."/>
            <person name="Cannon C."/>
            <person name="Castanera R."/>
            <person name="Culley D."/>
            <person name="Daum C."/>
            <person name="Ezra D."/>
            <person name="Gonzalez J."/>
            <person name="Henrissat B."/>
            <person name="Kuo A."/>
            <person name="Liang C."/>
            <person name="Lipzen A."/>
            <person name="Lutzoni F."/>
            <person name="Magnuson J."/>
            <person name="Mondo S."/>
            <person name="Nolan M."/>
            <person name="Ohm R."/>
            <person name="Pangilinan J."/>
            <person name="Park H.-J."/>
            <person name="Ramirez L."/>
            <person name="Alfaro M."/>
            <person name="Sun H."/>
            <person name="Tritt A."/>
            <person name="Yoshinaga Y."/>
            <person name="Zwiers L.-H."/>
            <person name="Turgeon B."/>
            <person name="Goodwin S."/>
            <person name="Spatafora J."/>
            <person name="Crous P."/>
            <person name="Grigoriev I."/>
        </authorList>
    </citation>
    <scope>NUCLEOTIDE SEQUENCE</scope>
    <source>
        <strain evidence="2">CBS 122368</strain>
    </source>
</reference>
<feature type="domain" description="F-box" evidence="1">
    <location>
        <begin position="1"/>
        <end position="46"/>
    </location>
</feature>
<protein>
    <recommendedName>
        <fullName evidence="1">F-box domain-containing protein</fullName>
    </recommendedName>
</protein>
<accession>A0A6A6IK80</accession>
<name>A0A6A6IK80_9PLEO</name>
<dbReference type="GeneID" id="54582208"/>
<dbReference type="RefSeq" id="XP_033685296.1">
    <property type="nucleotide sequence ID" value="XM_033828878.1"/>
</dbReference>
<dbReference type="Proteomes" id="UP000800094">
    <property type="component" value="Unassembled WGS sequence"/>
</dbReference>
<evidence type="ECO:0000259" key="1">
    <source>
        <dbReference type="PROSITE" id="PS50181"/>
    </source>
</evidence>
<evidence type="ECO:0000313" key="3">
    <source>
        <dbReference type="Proteomes" id="UP000800094"/>
    </source>
</evidence>
<dbReference type="PROSITE" id="PS50181">
    <property type="entry name" value="FBOX"/>
    <property type="match status" value="1"/>
</dbReference>
<dbReference type="EMBL" id="ML987194">
    <property type="protein sequence ID" value="KAF2250292.1"/>
    <property type="molecule type" value="Genomic_DNA"/>
</dbReference>
<dbReference type="AlphaFoldDB" id="A0A6A6IK80"/>
<evidence type="ECO:0000313" key="2">
    <source>
        <dbReference type="EMBL" id="KAF2250292.1"/>
    </source>
</evidence>
<organism evidence="2 3">
    <name type="scientific">Trematosphaeria pertusa</name>
    <dbReference type="NCBI Taxonomy" id="390896"/>
    <lineage>
        <taxon>Eukaryota</taxon>
        <taxon>Fungi</taxon>
        <taxon>Dikarya</taxon>
        <taxon>Ascomycota</taxon>
        <taxon>Pezizomycotina</taxon>
        <taxon>Dothideomycetes</taxon>
        <taxon>Pleosporomycetidae</taxon>
        <taxon>Pleosporales</taxon>
        <taxon>Massarineae</taxon>
        <taxon>Trematosphaeriaceae</taxon>
        <taxon>Trematosphaeria</taxon>
    </lineage>
</organism>
<proteinExistence type="predicted"/>
<gene>
    <name evidence="2" type="ORF">BU26DRAFT_518702</name>
</gene>
<sequence>MASFATLPTELQEQIIAELDISDLSSFSRTCVCVHNAILPFLYRNVSITWSRCKTVSPTAGLLLRSLLENNSLGPLIHQLHLLAEKVAASPPVTDPYPDAVLDIRSNNDHPIPQALLECNLQKAGIREDEHTEQLSLRKHDAIIALLILNCNNLEWLDVDTGLLVDNTALPRAIEHTFREMGASDYRAYEIEPSKPDVAATATTSCPPPRSILRRVFECLRRNGETSEPNTVRGRPEPRIEQHQTKPYVDYTLNKTRLNGYPSLRRVDMTTTIEDWRLPYYWRLPPRVLVACLHFPALEELHAQYLAPNFTHDSAGSPTVDEGWDEASKSDPELPQAERLLTIRLLATSINAKGLTRILSLTPSLTRLVYDYYAQGHERCPGRVEWFRYGTLRGSDLRHALESVRGTLQYLTVSLTPVKNGKDPLDLFPYTWLGDGVGSLKDFHSLRGLGIALPVLCGDAQRGLPPPPLASMLPARLEEFHLTGDVQVWGLFYQYGGGEILELIEQFVAVSQEVTPHMKRLKLDVHAMDYPEYIWEKGYSERAKKLCTETGLVCEITE</sequence>